<protein>
    <submittedName>
        <fullName evidence="2">Uncharacterized protein</fullName>
    </submittedName>
</protein>
<proteinExistence type="predicted"/>
<dbReference type="AlphaFoldDB" id="A0A090FPX8"/>
<organism evidence="2 3">
    <name type="scientific">Mesorhizobium plurifarium</name>
    <dbReference type="NCBI Taxonomy" id="69974"/>
    <lineage>
        <taxon>Bacteria</taxon>
        <taxon>Pseudomonadati</taxon>
        <taxon>Pseudomonadota</taxon>
        <taxon>Alphaproteobacteria</taxon>
        <taxon>Hyphomicrobiales</taxon>
        <taxon>Phyllobacteriaceae</taxon>
        <taxon>Mesorhizobium</taxon>
    </lineage>
</organism>
<evidence type="ECO:0000256" key="1">
    <source>
        <dbReference type="SAM" id="Phobius"/>
    </source>
</evidence>
<dbReference type="EMBL" id="CCMZ01000028">
    <property type="protein sequence ID" value="CDX21009.1"/>
    <property type="molecule type" value="Genomic_DNA"/>
</dbReference>
<feature type="transmembrane region" description="Helical" evidence="1">
    <location>
        <begin position="12"/>
        <end position="33"/>
    </location>
</feature>
<keyword evidence="1" id="KW-0812">Transmembrane</keyword>
<keyword evidence="1" id="KW-0472">Membrane</keyword>
<evidence type="ECO:0000313" key="3">
    <source>
        <dbReference type="Proteomes" id="UP000045285"/>
    </source>
</evidence>
<evidence type="ECO:0000313" key="2">
    <source>
        <dbReference type="EMBL" id="CDX21009.1"/>
    </source>
</evidence>
<sequence>MLVTLVSIQNGAAAGAIFAFVSFGEANATLFLVGPGLATRPIHVLSQSNSARSRWSLPPRWFRWLWRSR</sequence>
<accession>A0A090FPX8</accession>
<reference evidence="3" key="1">
    <citation type="submission" date="2014-08" db="EMBL/GenBank/DDBJ databases">
        <authorList>
            <person name="Moulin L."/>
        </authorList>
    </citation>
    <scope>NUCLEOTIDE SEQUENCE [LARGE SCALE GENOMIC DNA]</scope>
</reference>
<keyword evidence="3" id="KW-1185">Reference proteome</keyword>
<name>A0A090FPX8_MESPL</name>
<gene>
    <name evidence="2" type="ORF">MPL3356_340136</name>
</gene>
<dbReference type="Proteomes" id="UP000045285">
    <property type="component" value="Unassembled WGS sequence"/>
</dbReference>
<keyword evidence="1" id="KW-1133">Transmembrane helix</keyword>